<name>A0A175YF83_DAUCS</name>
<evidence type="ECO:0000256" key="4">
    <source>
        <dbReference type="ARBA" id="ARBA00023163"/>
    </source>
</evidence>
<dbReference type="PANTHER" id="PTHR31920">
    <property type="entry name" value="B3 DOMAIN-CONTAINING"/>
    <property type="match status" value="1"/>
</dbReference>
<feature type="domain" description="TF-B3" evidence="6">
    <location>
        <begin position="280"/>
        <end position="331"/>
    </location>
</feature>
<reference evidence="8" key="2">
    <citation type="submission" date="2022-03" db="EMBL/GenBank/DDBJ databases">
        <title>Draft title - Genomic analysis of global carrot germplasm unveils the trajectory of domestication and the origin of high carotenoid orange carrot.</title>
        <authorList>
            <person name="Iorizzo M."/>
            <person name="Ellison S."/>
            <person name="Senalik D."/>
            <person name="Macko-Podgorni A."/>
            <person name="Grzebelus D."/>
            <person name="Bostan H."/>
            <person name="Rolling W."/>
            <person name="Curaba J."/>
            <person name="Simon P."/>
        </authorList>
    </citation>
    <scope>NUCLEOTIDE SEQUENCE</scope>
    <source>
        <tissue evidence="8">Leaf</tissue>
    </source>
</reference>
<dbReference type="PANTHER" id="PTHR31920:SF37">
    <property type="entry name" value="B3 DOMAIN-CONTAINING TRANSCRIPTION FACTOR VRN1"/>
    <property type="match status" value="1"/>
</dbReference>
<reference evidence="7" key="1">
    <citation type="journal article" date="2016" name="Nat. Genet.">
        <title>A high-quality carrot genome assembly provides new insights into carotenoid accumulation and asterid genome evolution.</title>
        <authorList>
            <person name="Iorizzo M."/>
            <person name="Ellison S."/>
            <person name="Senalik D."/>
            <person name="Zeng P."/>
            <person name="Satapoomin P."/>
            <person name="Huang J."/>
            <person name="Bowman M."/>
            <person name="Iovene M."/>
            <person name="Sanseverino W."/>
            <person name="Cavagnaro P."/>
            <person name="Yildiz M."/>
            <person name="Macko-Podgorni A."/>
            <person name="Moranska E."/>
            <person name="Grzebelus E."/>
            <person name="Grzebelus D."/>
            <person name="Ashrafi H."/>
            <person name="Zheng Z."/>
            <person name="Cheng S."/>
            <person name="Spooner D."/>
            <person name="Van Deynze A."/>
            <person name="Simon P."/>
        </authorList>
    </citation>
    <scope>NUCLEOTIDE SEQUENCE [LARGE SCALE GENOMIC DNA]</scope>
    <source>
        <tissue evidence="7">Leaf</tissue>
    </source>
</reference>
<protein>
    <recommendedName>
        <fullName evidence="6">TF-B3 domain-containing protein</fullName>
    </recommendedName>
</protein>
<dbReference type="InterPro" id="IPR015300">
    <property type="entry name" value="DNA-bd_pseudobarrel_sf"/>
</dbReference>
<dbReference type="PROSITE" id="PS50863">
    <property type="entry name" value="B3"/>
    <property type="match status" value="1"/>
</dbReference>
<keyword evidence="9" id="KW-1185">Reference proteome</keyword>
<proteinExistence type="predicted"/>
<dbReference type="EMBL" id="LNRQ01000009">
    <property type="protein sequence ID" value="KZM82316.1"/>
    <property type="molecule type" value="Genomic_DNA"/>
</dbReference>
<organism evidence="7">
    <name type="scientific">Daucus carota subsp. sativus</name>
    <name type="common">Carrot</name>
    <dbReference type="NCBI Taxonomy" id="79200"/>
    <lineage>
        <taxon>Eukaryota</taxon>
        <taxon>Viridiplantae</taxon>
        <taxon>Streptophyta</taxon>
        <taxon>Embryophyta</taxon>
        <taxon>Tracheophyta</taxon>
        <taxon>Spermatophyta</taxon>
        <taxon>Magnoliopsida</taxon>
        <taxon>eudicotyledons</taxon>
        <taxon>Gunneridae</taxon>
        <taxon>Pentapetalae</taxon>
        <taxon>asterids</taxon>
        <taxon>campanulids</taxon>
        <taxon>Apiales</taxon>
        <taxon>Apiaceae</taxon>
        <taxon>Apioideae</taxon>
        <taxon>Scandiceae</taxon>
        <taxon>Daucinae</taxon>
        <taxon>Daucus</taxon>
        <taxon>Daucus sect. Daucus</taxon>
    </lineage>
</organism>
<keyword evidence="5" id="KW-0539">Nucleus</keyword>
<evidence type="ECO:0000313" key="9">
    <source>
        <dbReference type="Proteomes" id="UP000077755"/>
    </source>
</evidence>
<dbReference type="Proteomes" id="UP000077755">
    <property type="component" value="Chromosome 9"/>
</dbReference>
<evidence type="ECO:0000256" key="1">
    <source>
        <dbReference type="ARBA" id="ARBA00004123"/>
    </source>
</evidence>
<evidence type="ECO:0000313" key="8">
    <source>
        <dbReference type="EMBL" id="WOH15091.1"/>
    </source>
</evidence>
<gene>
    <name evidence="7" type="ORF">DCAR_029814</name>
    <name evidence="8" type="ORF">DCAR_0934628</name>
</gene>
<keyword evidence="4" id="KW-0804">Transcription</keyword>
<dbReference type="AlphaFoldDB" id="A0A175YF83"/>
<dbReference type="GO" id="GO:0005634">
    <property type="term" value="C:nucleus"/>
    <property type="evidence" value="ECO:0007669"/>
    <property type="project" value="UniProtKB-SubCell"/>
</dbReference>
<evidence type="ECO:0000313" key="7">
    <source>
        <dbReference type="EMBL" id="KZM82316.1"/>
    </source>
</evidence>
<keyword evidence="3" id="KW-0238">DNA-binding</keyword>
<comment type="subcellular location">
    <subcellularLocation>
        <location evidence="1">Nucleus</location>
    </subcellularLocation>
</comment>
<dbReference type="InterPro" id="IPR050655">
    <property type="entry name" value="Plant_B3_domain"/>
</dbReference>
<evidence type="ECO:0000256" key="5">
    <source>
        <dbReference type="ARBA" id="ARBA00023242"/>
    </source>
</evidence>
<dbReference type="Gene3D" id="2.40.330.10">
    <property type="entry name" value="DNA-binding pseudobarrel domain"/>
    <property type="match status" value="1"/>
</dbReference>
<accession>A0A175YF83</accession>
<evidence type="ECO:0000256" key="2">
    <source>
        <dbReference type="ARBA" id="ARBA00023015"/>
    </source>
</evidence>
<evidence type="ECO:0000259" key="6">
    <source>
        <dbReference type="PROSITE" id="PS50863"/>
    </source>
</evidence>
<sequence length="684" mass="78640">MEYPSFIPDFFKCITPVDLSSMYLFVKFISNAHVTDDEIFVPQSFMRICASRIPEWVTYVLKNHFRFGGHFDFLGRSLSLTFRYPFYFEVHVMPSHMLKYCPGVKVPSEVSAFVSSLGLYNIGLYVPLKNTWLRRFVRVSETVEGIESLLKAYRVNPCYIFLFEYIGGSEFKVEIFNEYAVEVDYKNTLLCLEENDQHSENRGSRSKSIFGTSELQKDKLQSTFSYNACSYFDGELEFVIDSKHLEGNKMTEVISIDEAAGFGVDEETEWIKLGFKKYVWKIKLHWKRNRLLFGSQWNRFATASELRNGDKCILVGTADEERFEVAIFHKEQFHAVYKSGSVDGKGQLKWFKMLNWISIHTGEVEVPKMFVEKYGDDIADNAEIYMDDGMVYSCYFSKNNKLLFGLKKLMIDYGVKEHFTIFFDYVGKSKFYGSIFNKDGLEIFYSEQEKLKSNNLVKSTAPEVYMISDSDSDEDNAYVDTLARTSASQQQLTSEGLRLTLGDLICGKSCNSILLTYVVPTHKPVIASDAFVTAVETATEEFTSIFKNIKKRQSELINQAVLLNERYGNIADLVDERKRPKIGEMSSIYQTLPLSYSKSTNRFLHDSDSSLQKHTDKMNKAVENLINNFNESVEAWSKKHEELKEQTNVLGNNRGQYLVKVSEFKSVLYGYIPGIDSSDIDDSS</sequence>
<dbReference type="EMBL" id="CP093351">
    <property type="protein sequence ID" value="WOH15091.1"/>
    <property type="molecule type" value="Genomic_DNA"/>
</dbReference>
<keyword evidence="2" id="KW-0805">Transcription regulation</keyword>
<evidence type="ECO:0000256" key="3">
    <source>
        <dbReference type="ARBA" id="ARBA00023125"/>
    </source>
</evidence>
<dbReference type="InterPro" id="IPR003340">
    <property type="entry name" value="B3_DNA-bd"/>
</dbReference>
<dbReference type="Gramene" id="KZM82316">
    <property type="protein sequence ID" value="KZM82316"/>
    <property type="gene ID" value="DCAR_029814"/>
</dbReference>
<dbReference type="SUPFAM" id="SSF101936">
    <property type="entry name" value="DNA-binding pseudobarrel domain"/>
    <property type="match status" value="2"/>
</dbReference>
<dbReference type="GO" id="GO:0003677">
    <property type="term" value="F:DNA binding"/>
    <property type="evidence" value="ECO:0007669"/>
    <property type="project" value="UniProtKB-KW"/>
</dbReference>